<dbReference type="Proteomes" id="UP001278188">
    <property type="component" value="Unassembled WGS sequence"/>
</dbReference>
<organism evidence="3 5">
    <name type="scientific">Acinetobacter chinensis</name>
    <dbReference type="NCBI Taxonomy" id="2004650"/>
    <lineage>
        <taxon>Bacteria</taxon>
        <taxon>Pseudomonadati</taxon>
        <taxon>Pseudomonadota</taxon>
        <taxon>Gammaproteobacteria</taxon>
        <taxon>Moraxellales</taxon>
        <taxon>Moraxellaceae</taxon>
        <taxon>Acinetobacter</taxon>
    </lineage>
</organism>
<keyword evidence="6" id="KW-1185">Reference proteome</keyword>
<keyword evidence="2" id="KW-1133">Transmembrane helix</keyword>
<protein>
    <submittedName>
        <fullName evidence="3">Uncharacterized protein</fullName>
    </submittedName>
</protein>
<name>A0A3B7M3A8_9GAMM</name>
<dbReference type="EMBL" id="CP032134">
    <property type="protein sequence ID" value="AXY57049.1"/>
    <property type="molecule type" value="Genomic_DNA"/>
</dbReference>
<feature type="transmembrane region" description="Helical" evidence="2">
    <location>
        <begin position="6"/>
        <end position="24"/>
    </location>
</feature>
<proteinExistence type="predicted"/>
<evidence type="ECO:0000313" key="5">
    <source>
        <dbReference type="Proteomes" id="UP000263753"/>
    </source>
</evidence>
<keyword evidence="1" id="KW-0175">Coiled coil</keyword>
<dbReference type="AlphaFoldDB" id="A0A3B7M3A8"/>
<evidence type="ECO:0000313" key="6">
    <source>
        <dbReference type="Proteomes" id="UP001278188"/>
    </source>
</evidence>
<feature type="coiled-coil region" evidence="1">
    <location>
        <begin position="37"/>
        <end position="99"/>
    </location>
</feature>
<dbReference type="EMBL" id="JASVDY010000002">
    <property type="protein sequence ID" value="MDV2468798.1"/>
    <property type="molecule type" value="Genomic_DNA"/>
</dbReference>
<evidence type="ECO:0000313" key="4">
    <source>
        <dbReference type="EMBL" id="MDV2468798.1"/>
    </source>
</evidence>
<sequence>MLILIWGFILLLVCAVGFLFWLYFRNQDDSVHSDTQIMQTEDKVLHLEENLKKTLEIMQGLAKKMQVQQEVLDKTTTRLNQLELQNAELVSLLAKLKNL</sequence>
<keyword evidence="2" id="KW-0472">Membrane</keyword>
<evidence type="ECO:0000313" key="3">
    <source>
        <dbReference type="EMBL" id="AXY57049.1"/>
    </source>
</evidence>
<dbReference type="Proteomes" id="UP000263753">
    <property type="component" value="Chromosome"/>
</dbReference>
<reference evidence="3" key="2">
    <citation type="journal article" date="2019" name="J. Microbiol.">
        <title>Acinetobacter chinensis, a novel Acinetobacter species, carrying blaNDM-1, recovered from hospital sewage.</title>
        <authorList>
            <person name="Hu Y."/>
            <person name="Feng Y."/>
            <person name="Qin J."/>
            <person name="Zhang X."/>
            <person name="Zong Z."/>
        </authorList>
    </citation>
    <scope>NUCLEOTIDE SEQUENCE</scope>
    <source>
        <strain evidence="3">WCHAc010005</strain>
    </source>
</reference>
<evidence type="ECO:0000256" key="2">
    <source>
        <dbReference type="SAM" id="Phobius"/>
    </source>
</evidence>
<keyword evidence="2" id="KW-0812">Transmembrane</keyword>
<dbReference type="KEGG" id="achi:CDG60_11025"/>
<accession>A0A3B7M3A8</accession>
<dbReference type="RefSeq" id="WP_087513875.1">
    <property type="nucleotide sequence ID" value="NZ_CP032134.1"/>
</dbReference>
<gene>
    <name evidence="3" type="ORF">CDG60_11025</name>
    <name evidence="4" type="ORF">QR674_07360</name>
</gene>
<reference evidence="5" key="1">
    <citation type="submission" date="2018-09" db="EMBL/GenBank/DDBJ databases">
        <title>The complete genome of Acinetobacter sp. strain WCHAc010005.</title>
        <authorList>
            <person name="Hu Y."/>
            <person name="Long H."/>
            <person name="Feng Y."/>
            <person name="Zong Z."/>
        </authorList>
    </citation>
    <scope>NUCLEOTIDE SEQUENCE [LARGE SCALE GENOMIC DNA]</scope>
    <source>
        <strain evidence="5">WCHAc010005</strain>
    </source>
</reference>
<evidence type="ECO:0000256" key="1">
    <source>
        <dbReference type="SAM" id="Coils"/>
    </source>
</evidence>
<reference evidence="4 6" key="3">
    <citation type="submission" date="2023-06" db="EMBL/GenBank/DDBJ databases">
        <title>Genomic Analysis of Acinetobacter Strains Recovered from South Australian Aquatic Samples provides Insights into the Circulation of Antibiotic Resistance determinants in the Environment.</title>
        <authorList>
            <person name="Tobin L."/>
            <person name="Jarocki V.M."/>
            <person name="Kenyon J."/>
            <person name="Drigo B."/>
            <person name="Donner E."/>
            <person name="Djordjevic S.P."/>
            <person name="Hamidian M."/>
        </authorList>
    </citation>
    <scope>NUCLEOTIDE SEQUENCE [LARGE SCALE GENOMIC DNA]</scope>
    <source>
        <strain evidence="4 6">SAAc652</strain>
    </source>
</reference>